<organism evidence="3">
    <name type="scientific">Cuerna arida</name>
    <dbReference type="NCBI Taxonomy" id="1464854"/>
    <lineage>
        <taxon>Eukaryota</taxon>
        <taxon>Metazoa</taxon>
        <taxon>Ecdysozoa</taxon>
        <taxon>Arthropoda</taxon>
        <taxon>Hexapoda</taxon>
        <taxon>Insecta</taxon>
        <taxon>Pterygota</taxon>
        <taxon>Neoptera</taxon>
        <taxon>Paraneoptera</taxon>
        <taxon>Hemiptera</taxon>
        <taxon>Auchenorrhyncha</taxon>
        <taxon>Membracoidea</taxon>
        <taxon>Cicadellidae</taxon>
        <taxon>Cicadellinae</taxon>
        <taxon>Proconiini</taxon>
        <taxon>Cuerna</taxon>
    </lineage>
</organism>
<accession>A0A1B6GUE2</accession>
<keyword evidence="1" id="KW-0812">Transmembrane</keyword>
<evidence type="ECO:0000256" key="1">
    <source>
        <dbReference type="SAM" id="Phobius"/>
    </source>
</evidence>
<keyword evidence="1" id="KW-0472">Membrane</keyword>
<feature type="transmembrane region" description="Helical" evidence="1">
    <location>
        <begin position="21"/>
        <end position="43"/>
    </location>
</feature>
<evidence type="ECO:0000313" key="3">
    <source>
        <dbReference type="EMBL" id="JAS65963.1"/>
    </source>
</evidence>
<feature type="transmembrane region" description="Helical" evidence="1">
    <location>
        <begin position="63"/>
        <end position="85"/>
    </location>
</feature>
<protein>
    <recommendedName>
        <fullName evidence="4">MARVEL domain-containing protein</fullName>
    </recommendedName>
</protein>
<reference evidence="3" key="1">
    <citation type="submission" date="2015-11" db="EMBL/GenBank/DDBJ databases">
        <title>De novo transcriptome assembly of four potential Pierce s Disease insect vectors from Arizona vineyards.</title>
        <authorList>
            <person name="Tassone E.E."/>
        </authorList>
    </citation>
    <scope>NUCLEOTIDE SEQUENCE</scope>
</reference>
<sequence>MYIEIPQVEKCCGKIPLKLGSAIVAVENIVVGTLVICAAIYNIDSDNTVLNNNLAIFTHYTGLVFSLFLGVCLLVTACLLLVALIKEKHNYILPFFLVQMLIVLMNITGFITFLIRMFSSFLPNALYIVFFLLYGGLSFYCFIIVYSYYRESTWSSTIT</sequence>
<feature type="transmembrane region" description="Helical" evidence="1">
    <location>
        <begin position="127"/>
        <end position="149"/>
    </location>
</feature>
<dbReference type="InterPro" id="IPR031720">
    <property type="entry name" value="DUF4728"/>
</dbReference>
<dbReference type="Pfam" id="PF15860">
    <property type="entry name" value="DUF4728"/>
    <property type="match status" value="1"/>
</dbReference>
<feature type="transmembrane region" description="Helical" evidence="1">
    <location>
        <begin position="92"/>
        <end position="115"/>
    </location>
</feature>
<gene>
    <name evidence="2" type="ORF">g.10249</name>
    <name evidence="3" type="ORF">g.10250</name>
</gene>
<proteinExistence type="predicted"/>
<evidence type="ECO:0000313" key="2">
    <source>
        <dbReference type="EMBL" id="JAS47491.1"/>
    </source>
</evidence>
<dbReference type="EMBL" id="GECZ01003806">
    <property type="protein sequence ID" value="JAS65963.1"/>
    <property type="molecule type" value="Transcribed_RNA"/>
</dbReference>
<evidence type="ECO:0008006" key="4">
    <source>
        <dbReference type="Google" id="ProtNLM"/>
    </source>
</evidence>
<keyword evidence="1" id="KW-1133">Transmembrane helix</keyword>
<dbReference type="EMBL" id="GECZ01022278">
    <property type="protein sequence ID" value="JAS47491.1"/>
    <property type="molecule type" value="Transcribed_RNA"/>
</dbReference>
<name>A0A1B6GUE2_9HEMI</name>
<dbReference type="AlphaFoldDB" id="A0A1B6GUE2"/>